<keyword evidence="4 8" id="KW-0378">Hydrolase</keyword>
<name>A0A347ZSV2_9CHLR</name>
<evidence type="ECO:0000313" key="9">
    <source>
        <dbReference type="EMBL" id="REG11043.1"/>
    </source>
</evidence>
<evidence type="ECO:0000313" key="10">
    <source>
        <dbReference type="Proteomes" id="UP000256388"/>
    </source>
</evidence>
<sequence>MCGRFTIISDPVAFQLEFDLPIEESVKQNWKPRYNVTPTQLIPVVDNPQERKLDLMQWGLLPIWVKDKKDSFRLINVRSETILEKTSFRRLMQKGQRCLIMADGFYEWQASSQAKEPKTPFYFHLKNNKPFAFAGLWDISSLPDGQTAKTCAIITCAPNNLVSTVHNRMPVILNAETGWEWLNNQPDPQLLALLKPFPESEMEAYPVSPLVNNPASDLPECILPAKN</sequence>
<evidence type="ECO:0000256" key="6">
    <source>
        <dbReference type="ARBA" id="ARBA00023125"/>
    </source>
</evidence>
<dbReference type="GO" id="GO:0003697">
    <property type="term" value="F:single-stranded DNA binding"/>
    <property type="evidence" value="ECO:0007669"/>
    <property type="project" value="InterPro"/>
</dbReference>
<organism evidence="9 10">
    <name type="scientific">Pelolinea submarina</name>
    <dbReference type="NCBI Taxonomy" id="913107"/>
    <lineage>
        <taxon>Bacteria</taxon>
        <taxon>Bacillati</taxon>
        <taxon>Chloroflexota</taxon>
        <taxon>Anaerolineae</taxon>
        <taxon>Anaerolineales</taxon>
        <taxon>Anaerolineaceae</taxon>
        <taxon>Pelolinea</taxon>
    </lineage>
</organism>
<evidence type="ECO:0000256" key="8">
    <source>
        <dbReference type="RuleBase" id="RU364100"/>
    </source>
</evidence>
<dbReference type="GO" id="GO:0006508">
    <property type="term" value="P:proteolysis"/>
    <property type="evidence" value="ECO:0007669"/>
    <property type="project" value="UniProtKB-KW"/>
</dbReference>
<comment type="similarity">
    <text evidence="1 8">Belongs to the SOS response-associated peptidase family.</text>
</comment>
<dbReference type="Proteomes" id="UP000256388">
    <property type="component" value="Unassembled WGS sequence"/>
</dbReference>
<dbReference type="EMBL" id="QUMS01000001">
    <property type="protein sequence ID" value="REG11043.1"/>
    <property type="molecule type" value="Genomic_DNA"/>
</dbReference>
<dbReference type="InterPro" id="IPR036590">
    <property type="entry name" value="SRAP-like"/>
</dbReference>
<dbReference type="Gene3D" id="3.90.1680.10">
    <property type="entry name" value="SOS response associated peptidase-like"/>
    <property type="match status" value="1"/>
</dbReference>
<dbReference type="GO" id="GO:0008233">
    <property type="term" value="F:peptidase activity"/>
    <property type="evidence" value="ECO:0007669"/>
    <property type="project" value="UniProtKB-KW"/>
</dbReference>
<evidence type="ECO:0000256" key="3">
    <source>
        <dbReference type="ARBA" id="ARBA00022763"/>
    </source>
</evidence>
<keyword evidence="6" id="KW-0238">DNA-binding</keyword>
<accession>A0A347ZSV2</accession>
<evidence type="ECO:0000256" key="4">
    <source>
        <dbReference type="ARBA" id="ARBA00022801"/>
    </source>
</evidence>
<dbReference type="GO" id="GO:0106300">
    <property type="term" value="P:protein-DNA covalent cross-linking repair"/>
    <property type="evidence" value="ECO:0007669"/>
    <property type="project" value="InterPro"/>
</dbReference>
<keyword evidence="5" id="KW-0190">Covalent protein-DNA linkage</keyword>
<evidence type="ECO:0000256" key="1">
    <source>
        <dbReference type="ARBA" id="ARBA00008136"/>
    </source>
</evidence>
<evidence type="ECO:0000256" key="7">
    <source>
        <dbReference type="ARBA" id="ARBA00023239"/>
    </source>
</evidence>
<dbReference type="PANTHER" id="PTHR13604:SF0">
    <property type="entry name" value="ABASIC SITE PROCESSING PROTEIN HMCES"/>
    <property type="match status" value="1"/>
</dbReference>
<dbReference type="RefSeq" id="WP_116224191.1">
    <property type="nucleotide sequence ID" value="NZ_AP018437.1"/>
</dbReference>
<reference evidence="9 10" key="1">
    <citation type="submission" date="2018-08" db="EMBL/GenBank/DDBJ databases">
        <title>Genomic Encyclopedia of Type Strains, Phase IV (KMG-IV): sequencing the most valuable type-strain genomes for metagenomic binning, comparative biology and taxonomic classification.</title>
        <authorList>
            <person name="Goeker M."/>
        </authorList>
    </citation>
    <scope>NUCLEOTIDE SEQUENCE [LARGE SCALE GENOMIC DNA]</scope>
    <source>
        <strain evidence="9 10">DSM 23923</strain>
    </source>
</reference>
<dbReference type="Pfam" id="PF02586">
    <property type="entry name" value="SRAP"/>
    <property type="match status" value="1"/>
</dbReference>
<proteinExistence type="inferred from homology"/>
<comment type="caution">
    <text evidence="9">The sequence shown here is derived from an EMBL/GenBank/DDBJ whole genome shotgun (WGS) entry which is preliminary data.</text>
</comment>
<keyword evidence="10" id="KW-1185">Reference proteome</keyword>
<dbReference type="AlphaFoldDB" id="A0A347ZSV2"/>
<keyword evidence="2 8" id="KW-0645">Protease</keyword>
<dbReference type="EC" id="3.4.-.-" evidence="8"/>
<dbReference type="PANTHER" id="PTHR13604">
    <property type="entry name" value="DC12-RELATED"/>
    <property type="match status" value="1"/>
</dbReference>
<evidence type="ECO:0000256" key="2">
    <source>
        <dbReference type="ARBA" id="ARBA00022670"/>
    </source>
</evidence>
<keyword evidence="3" id="KW-0227">DNA damage</keyword>
<protein>
    <recommendedName>
        <fullName evidence="8">Abasic site processing protein</fullName>
        <ecNumber evidence="8">3.4.-.-</ecNumber>
    </recommendedName>
</protein>
<dbReference type="InterPro" id="IPR003738">
    <property type="entry name" value="SRAP"/>
</dbReference>
<evidence type="ECO:0000256" key="5">
    <source>
        <dbReference type="ARBA" id="ARBA00023124"/>
    </source>
</evidence>
<keyword evidence="7" id="KW-0456">Lyase</keyword>
<dbReference type="OrthoDB" id="9782620at2"/>
<gene>
    <name evidence="9" type="ORF">DFR64_0915</name>
</gene>
<dbReference type="GO" id="GO:0016829">
    <property type="term" value="F:lyase activity"/>
    <property type="evidence" value="ECO:0007669"/>
    <property type="project" value="UniProtKB-KW"/>
</dbReference>
<dbReference type="SUPFAM" id="SSF143081">
    <property type="entry name" value="BB1717-like"/>
    <property type="match status" value="1"/>
</dbReference>